<keyword evidence="4" id="KW-0645">Protease</keyword>
<keyword evidence="10" id="KW-1185">Reference proteome</keyword>
<dbReference type="GO" id="GO:0006508">
    <property type="term" value="P:proteolysis"/>
    <property type="evidence" value="ECO:0007669"/>
    <property type="project" value="UniProtKB-KW"/>
</dbReference>
<dbReference type="PANTHER" id="PTHR23402:SF1">
    <property type="entry name" value="PYROGLUTAMYL-PEPTIDASE I"/>
    <property type="match status" value="1"/>
</dbReference>
<dbReference type="InterPro" id="IPR016125">
    <property type="entry name" value="Peptidase_C15-like"/>
</dbReference>
<dbReference type="Gene3D" id="3.40.630.20">
    <property type="entry name" value="Peptidase C15, pyroglutamyl peptidase I-like"/>
    <property type="match status" value="1"/>
</dbReference>
<dbReference type="InterPro" id="IPR000816">
    <property type="entry name" value="Peptidase_C15"/>
</dbReference>
<evidence type="ECO:0000313" key="9">
    <source>
        <dbReference type="EMBL" id="KAA2237346.1"/>
    </source>
</evidence>
<reference evidence="9 10" key="2">
    <citation type="submission" date="2019-09" db="EMBL/GenBank/DDBJ databases">
        <authorList>
            <person name="Jin C."/>
        </authorList>
    </citation>
    <scope>NUCLEOTIDE SEQUENCE [LARGE SCALE GENOMIC DNA]</scope>
    <source>
        <strain evidence="9 10">BN140002</strain>
    </source>
</reference>
<evidence type="ECO:0000256" key="5">
    <source>
        <dbReference type="ARBA" id="ARBA00022801"/>
    </source>
</evidence>
<dbReference type="PIRSF" id="PIRSF015592">
    <property type="entry name" value="Prld-crbxl_pptds"/>
    <property type="match status" value="1"/>
</dbReference>
<evidence type="ECO:0000313" key="10">
    <source>
        <dbReference type="Proteomes" id="UP000323142"/>
    </source>
</evidence>
<keyword evidence="5" id="KW-0378">Hydrolase</keyword>
<evidence type="ECO:0000256" key="2">
    <source>
        <dbReference type="ARBA" id="ARBA00019191"/>
    </source>
</evidence>
<dbReference type="Proteomes" id="UP000323142">
    <property type="component" value="Unassembled WGS sequence"/>
</dbReference>
<proteinExistence type="inferred from homology"/>
<name>A0A5B2VFG3_9HYPH</name>
<dbReference type="PRINTS" id="PR00706">
    <property type="entry name" value="PYROGLUPTASE"/>
</dbReference>
<dbReference type="Pfam" id="PF01470">
    <property type="entry name" value="Peptidase_C15"/>
    <property type="match status" value="1"/>
</dbReference>
<dbReference type="AlphaFoldDB" id="A0A5B2VFG3"/>
<evidence type="ECO:0000256" key="7">
    <source>
        <dbReference type="ARBA" id="ARBA00030836"/>
    </source>
</evidence>
<evidence type="ECO:0000256" key="4">
    <source>
        <dbReference type="ARBA" id="ARBA00022670"/>
    </source>
</evidence>
<evidence type="ECO:0000256" key="1">
    <source>
        <dbReference type="ARBA" id="ARBA00006641"/>
    </source>
</evidence>
<dbReference type="OrthoDB" id="9779738at2"/>
<evidence type="ECO:0000256" key="3">
    <source>
        <dbReference type="ARBA" id="ARBA00022490"/>
    </source>
</evidence>
<keyword evidence="3" id="KW-0963">Cytoplasm</keyword>
<comment type="caution">
    <text evidence="9">The sequence shown here is derived from an EMBL/GenBank/DDBJ whole genome shotgun (WGS) entry which is preliminary data.</text>
</comment>
<dbReference type="InterPro" id="IPR036440">
    <property type="entry name" value="Peptidase_C15-like_sf"/>
</dbReference>
<dbReference type="SUPFAM" id="SSF53182">
    <property type="entry name" value="Pyrrolidone carboxyl peptidase (pyroglutamate aminopeptidase)"/>
    <property type="match status" value="1"/>
</dbReference>
<dbReference type="PANTHER" id="PTHR23402">
    <property type="entry name" value="PROTEASE FAMILY C15 PYROGLUTAMYL-PEPTIDASE I-RELATED"/>
    <property type="match status" value="1"/>
</dbReference>
<gene>
    <name evidence="9" type="ORF">F0L46_10125</name>
</gene>
<accession>A0A5B2VFG3</accession>
<organism evidence="9 10">
    <name type="scientific">Salinarimonas soli</name>
    <dbReference type="NCBI Taxonomy" id="1638099"/>
    <lineage>
        <taxon>Bacteria</taxon>
        <taxon>Pseudomonadati</taxon>
        <taxon>Pseudomonadota</taxon>
        <taxon>Alphaproteobacteria</taxon>
        <taxon>Hyphomicrobiales</taxon>
        <taxon>Salinarimonadaceae</taxon>
        <taxon>Salinarimonas</taxon>
    </lineage>
</organism>
<protein>
    <recommendedName>
        <fullName evidence="2">Pyrrolidone-carboxylate peptidase</fullName>
    </recommendedName>
    <alternativeName>
        <fullName evidence="7">5-oxoprolyl-peptidase</fullName>
    </alternativeName>
    <alternativeName>
        <fullName evidence="8">Pyroglutamyl-peptidase I</fullName>
    </alternativeName>
</protein>
<dbReference type="GO" id="GO:0005829">
    <property type="term" value="C:cytosol"/>
    <property type="evidence" value="ECO:0007669"/>
    <property type="project" value="InterPro"/>
</dbReference>
<dbReference type="GO" id="GO:0016920">
    <property type="term" value="F:pyroglutamyl-peptidase activity"/>
    <property type="evidence" value="ECO:0007669"/>
    <property type="project" value="InterPro"/>
</dbReference>
<comment type="similarity">
    <text evidence="1">Belongs to the peptidase C15 family.</text>
</comment>
<keyword evidence="6" id="KW-0788">Thiol protease</keyword>
<dbReference type="EMBL" id="VUOA01000019">
    <property type="protein sequence ID" value="KAA2237346.1"/>
    <property type="molecule type" value="Genomic_DNA"/>
</dbReference>
<dbReference type="RefSeq" id="WP_149817067.1">
    <property type="nucleotide sequence ID" value="NZ_VUOA01000019.1"/>
</dbReference>
<evidence type="ECO:0000256" key="6">
    <source>
        <dbReference type="ARBA" id="ARBA00022807"/>
    </source>
</evidence>
<reference evidence="9 10" key="1">
    <citation type="submission" date="2019-09" db="EMBL/GenBank/DDBJ databases">
        <title>Salinarimonas rosea gen. nov., sp. nov., a new member of the a-2 subgroup of the Proteobacteria.</title>
        <authorList>
            <person name="Liu J."/>
        </authorList>
    </citation>
    <scope>NUCLEOTIDE SEQUENCE [LARGE SCALE GENOMIC DNA]</scope>
    <source>
        <strain evidence="9 10">BN140002</strain>
    </source>
</reference>
<sequence length="219" mass="23686">MTRLLVTGFGPFPRVPRNPSERLARALAAHPRLRLRGIEAEALILRTAYGAVDAALVPHLRERRPDAVLMLGVAARRRHVSVETRAVNRVSRLFPDAGGRVASRLAFRPGGPHLRRARAPLAGLIRALRGSGLDAHASRDAGRYLCNASSYAALETGAAPTVFVHIPLPRSHARRDRRPTLRAMERGLLDVALILAAEGRRAALARGLSRNGGLLTPSC</sequence>
<evidence type="ECO:0000256" key="8">
    <source>
        <dbReference type="ARBA" id="ARBA00031559"/>
    </source>
</evidence>